<protein>
    <submittedName>
        <fullName evidence="1">Uncharacterized protein</fullName>
    </submittedName>
</protein>
<sequence>MADAFDVSSAIAELESYGLELLFEDIELRRACVEGCKAWVPAPVAKIGVETVFAVAAFCKEGVGANVARWLVRHAERTPVARKLLQRLLGLCKG</sequence>
<organism evidence="1 2">
    <name type="scientific">Roseiarcus fermentans</name>
    <dbReference type="NCBI Taxonomy" id="1473586"/>
    <lineage>
        <taxon>Bacteria</taxon>
        <taxon>Pseudomonadati</taxon>
        <taxon>Pseudomonadota</taxon>
        <taxon>Alphaproteobacteria</taxon>
        <taxon>Hyphomicrobiales</taxon>
        <taxon>Roseiarcaceae</taxon>
        <taxon>Roseiarcus</taxon>
    </lineage>
</organism>
<reference evidence="1 2" key="1">
    <citation type="submission" date="2018-06" db="EMBL/GenBank/DDBJ databases">
        <title>Genomic Encyclopedia of Type Strains, Phase IV (KMG-IV): sequencing the most valuable type-strain genomes for metagenomic binning, comparative biology and taxonomic classification.</title>
        <authorList>
            <person name="Goeker M."/>
        </authorList>
    </citation>
    <scope>NUCLEOTIDE SEQUENCE [LARGE SCALE GENOMIC DNA]</scope>
    <source>
        <strain evidence="1 2">DSM 24875</strain>
    </source>
</reference>
<dbReference type="RefSeq" id="WP_113887655.1">
    <property type="nucleotide sequence ID" value="NZ_QNRK01000002.1"/>
</dbReference>
<gene>
    <name evidence="1" type="ORF">DFR50_102197</name>
</gene>
<dbReference type="EMBL" id="QNRK01000002">
    <property type="protein sequence ID" value="RBP17705.1"/>
    <property type="molecule type" value="Genomic_DNA"/>
</dbReference>
<comment type="caution">
    <text evidence="1">The sequence shown here is derived from an EMBL/GenBank/DDBJ whole genome shotgun (WGS) entry which is preliminary data.</text>
</comment>
<proteinExistence type="predicted"/>
<evidence type="ECO:0000313" key="2">
    <source>
        <dbReference type="Proteomes" id="UP000253529"/>
    </source>
</evidence>
<accession>A0A366FVD0</accession>
<dbReference type="Proteomes" id="UP000253529">
    <property type="component" value="Unassembled WGS sequence"/>
</dbReference>
<name>A0A366FVD0_9HYPH</name>
<dbReference type="AlphaFoldDB" id="A0A366FVD0"/>
<evidence type="ECO:0000313" key="1">
    <source>
        <dbReference type="EMBL" id="RBP17705.1"/>
    </source>
</evidence>
<keyword evidence="2" id="KW-1185">Reference proteome</keyword>